<proteinExistence type="predicted"/>
<evidence type="ECO:0000313" key="3">
    <source>
        <dbReference type="Proteomes" id="UP001234178"/>
    </source>
</evidence>
<keyword evidence="3" id="KW-1185">Reference proteome</keyword>
<comment type="caution">
    <text evidence="2">The sequence shown here is derived from an EMBL/GenBank/DDBJ whole genome shotgun (WGS) entry which is preliminary data.</text>
</comment>
<feature type="compositionally biased region" description="Basic and acidic residues" evidence="1">
    <location>
        <begin position="60"/>
        <end position="71"/>
    </location>
</feature>
<reference evidence="2 3" key="1">
    <citation type="journal article" date="2023" name="Nucleic Acids Res.">
        <title>The hologenome of Daphnia magna reveals possible DNA methylation and microbiome-mediated evolution of the host genome.</title>
        <authorList>
            <person name="Chaturvedi A."/>
            <person name="Li X."/>
            <person name="Dhandapani V."/>
            <person name="Marshall H."/>
            <person name="Kissane S."/>
            <person name="Cuenca-Cambronero M."/>
            <person name="Asole G."/>
            <person name="Calvet F."/>
            <person name="Ruiz-Romero M."/>
            <person name="Marangio P."/>
            <person name="Guigo R."/>
            <person name="Rago D."/>
            <person name="Mirbahai L."/>
            <person name="Eastwood N."/>
            <person name="Colbourne J.K."/>
            <person name="Zhou J."/>
            <person name="Mallon E."/>
            <person name="Orsini L."/>
        </authorList>
    </citation>
    <scope>NUCLEOTIDE SEQUENCE [LARGE SCALE GENOMIC DNA]</scope>
    <source>
        <strain evidence="2">LRV0_1</strain>
    </source>
</reference>
<feature type="region of interest" description="Disordered" evidence="1">
    <location>
        <begin position="37"/>
        <end position="71"/>
    </location>
</feature>
<evidence type="ECO:0000313" key="2">
    <source>
        <dbReference type="EMBL" id="KAK4024255.1"/>
    </source>
</evidence>
<sequence length="71" mass="7754">MESDDDRIEIILSQMPLLENEEVEVAVFETIMEKEDDEGLNASITNGENGESGPTARTFADVHEGGTRTIG</sequence>
<name>A0ABR0AGJ6_9CRUS</name>
<evidence type="ECO:0000256" key="1">
    <source>
        <dbReference type="SAM" id="MobiDB-lite"/>
    </source>
</evidence>
<dbReference type="EMBL" id="JAOYFB010000037">
    <property type="protein sequence ID" value="KAK4024255.1"/>
    <property type="molecule type" value="Genomic_DNA"/>
</dbReference>
<protein>
    <submittedName>
        <fullName evidence="2">Uncharacterized protein</fullName>
    </submittedName>
</protein>
<gene>
    <name evidence="2" type="ORF">OUZ56_009640</name>
</gene>
<accession>A0ABR0AGJ6</accession>
<dbReference type="Proteomes" id="UP001234178">
    <property type="component" value="Unassembled WGS sequence"/>
</dbReference>
<organism evidence="2 3">
    <name type="scientific">Daphnia magna</name>
    <dbReference type="NCBI Taxonomy" id="35525"/>
    <lineage>
        <taxon>Eukaryota</taxon>
        <taxon>Metazoa</taxon>
        <taxon>Ecdysozoa</taxon>
        <taxon>Arthropoda</taxon>
        <taxon>Crustacea</taxon>
        <taxon>Branchiopoda</taxon>
        <taxon>Diplostraca</taxon>
        <taxon>Cladocera</taxon>
        <taxon>Anomopoda</taxon>
        <taxon>Daphniidae</taxon>
        <taxon>Daphnia</taxon>
    </lineage>
</organism>